<proteinExistence type="predicted"/>
<reference evidence="2 3" key="1">
    <citation type="submission" date="2023-07" db="EMBL/GenBank/DDBJ databases">
        <authorList>
            <person name="Lian W.-H."/>
        </authorList>
    </citation>
    <scope>NUCLEOTIDE SEQUENCE [LARGE SCALE GENOMIC DNA]</scope>
    <source>
        <strain evidence="2 3">SYSU DXS3180</strain>
    </source>
</reference>
<comment type="caution">
    <text evidence="2">The sequence shown here is derived from an EMBL/GenBank/DDBJ whole genome shotgun (WGS) entry which is preliminary data.</text>
</comment>
<feature type="region of interest" description="Disordered" evidence="1">
    <location>
        <begin position="1"/>
        <end position="90"/>
    </location>
</feature>
<sequence length="637" mass="72296">MGLLSRLLSEPQVTDRQHQELAKSAKQILKSVETTPQDEGDPISTAAFQSAANNARQKVAEATDTGPAPDSKEARKEKKKENEWHDPNEQIKYVNEQGKVSCTFCSCLIGDIKVTSTEVKLQDALWATAGDKNDAANIQFKGVCNHSKWGRYKPPCSGVIQLGEWKNLSNTIIDSHPALLRKSAIPCNISGQDIKIEHSGQRAVLEELPDDYRDLEADNDTDDPAKPPTCNNCSSEFTIEQVKAMAGTLTSQQEKFAISVLKYLNLYRAKFNLDTCIRKAQFMAQVMAETDAFSISLESGNYQPSALTEFAHGGTRFHKDALLADYFIEPEKDQKKCYGYFSDVELDTKIILEYKSTSLIKDKKILRELLKEEPYNQIKIDQRELYGRSMKDTKTKQFIDKTLYDDKDLKIILKGHEAYQVEIFSRAYGGWMKNGDEKTKDGYRFRGRGILQLTGREDYTKLSEYRNKHPFPSDASGDIDFTKDVDAASFKGNYEKLDDKEDAIYAVQSAVWEWFDSKKTSLFGTNGFADNDDIAKVSKTINGGFNGIKRRNDYIKKARQKTAFDVFNHYETVYNNGNTIDKKIVMKNLQLLNKDASMPDPDDKTKNIKFKDDNAIALYEKLRNQEEEAKKTDTKKI</sequence>
<dbReference type="EMBL" id="JAULBC010000002">
    <property type="protein sequence ID" value="MEX6687664.1"/>
    <property type="molecule type" value="Genomic_DNA"/>
</dbReference>
<accession>A0ABV3ZGY3</accession>
<evidence type="ECO:0000313" key="3">
    <source>
        <dbReference type="Proteomes" id="UP001560573"/>
    </source>
</evidence>
<dbReference type="InterPro" id="IPR023346">
    <property type="entry name" value="Lysozyme-like_dom_sf"/>
</dbReference>
<feature type="compositionally biased region" description="Basic and acidic residues" evidence="1">
    <location>
        <begin position="13"/>
        <end position="23"/>
    </location>
</feature>
<dbReference type="Pfam" id="PF14107">
    <property type="entry name" value="DUF4280"/>
    <property type="match status" value="1"/>
</dbReference>
<gene>
    <name evidence="2" type="ORF">QTN47_09185</name>
</gene>
<evidence type="ECO:0000313" key="2">
    <source>
        <dbReference type="EMBL" id="MEX6687664.1"/>
    </source>
</evidence>
<dbReference type="Proteomes" id="UP001560573">
    <property type="component" value="Unassembled WGS sequence"/>
</dbReference>
<protein>
    <submittedName>
        <fullName evidence="2">PAAR-like protein</fullName>
    </submittedName>
</protein>
<evidence type="ECO:0000256" key="1">
    <source>
        <dbReference type="SAM" id="MobiDB-lite"/>
    </source>
</evidence>
<dbReference type="SUPFAM" id="SSF53955">
    <property type="entry name" value="Lysozyme-like"/>
    <property type="match status" value="1"/>
</dbReference>
<dbReference type="Gene3D" id="1.10.530.10">
    <property type="match status" value="1"/>
</dbReference>
<feature type="compositionally biased region" description="Basic and acidic residues" evidence="1">
    <location>
        <begin position="70"/>
        <end position="89"/>
    </location>
</feature>
<feature type="compositionally biased region" description="Polar residues" evidence="1">
    <location>
        <begin position="46"/>
        <end position="56"/>
    </location>
</feature>
<organism evidence="2 3">
    <name type="scientific">Danxiaibacter flavus</name>
    <dbReference type="NCBI Taxonomy" id="3049108"/>
    <lineage>
        <taxon>Bacteria</taxon>
        <taxon>Pseudomonadati</taxon>
        <taxon>Bacteroidota</taxon>
        <taxon>Chitinophagia</taxon>
        <taxon>Chitinophagales</taxon>
        <taxon>Chitinophagaceae</taxon>
        <taxon>Danxiaibacter</taxon>
    </lineage>
</organism>
<keyword evidence="3" id="KW-1185">Reference proteome</keyword>
<dbReference type="InterPro" id="IPR025460">
    <property type="entry name" value="DUF4280"/>
</dbReference>
<name>A0ABV3ZGY3_9BACT</name>